<dbReference type="PANTHER" id="PTHR19446">
    <property type="entry name" value="REVERSE TRANSCRIPTASES"/>
    <property type="match status" value="1"/>
</dbReference>
<evidence type="ECO:0000313" key="3">
    <source>
        <dbReference type="EMBL" id="KAK4383480.1"/>
    </source>
</evidence>
<feature type="domain" description="Reverse transcriptase" evidence="1">
    <location>
        <begin position="305"/>
        <end position="410"/>
    </location>
</feature>
<name>A0AAE1T8K9_9LAMI</name>
<dbReference type="InterPro" id="IPR043502">
    <property type="entry name" value="DNA/RNA_pol_sf"/>
</dbReference>
<accession>A0AAE1T8K9</accession>
<dbReference type="InterPro" id="IPR025836">
    <property type="entry name" value="Zn_knuckle_CX2CX4HX4C"/>
</dbReference>
<dbReference type="InterPro" id="IPR000477">
    <property type="entry name" value="RT_dom"/>
</dbReference>
<reference evidence="3" key="1">
    <citation type="submission" date="2020-06" db="EMBL/GenBank/DDBJ databases">
        <authorList>
            <person name="Li T."/>
            <person name="Hu X."/>
            <person name="Zhang T."/>
            <person name="Song X."/>
            <person name="Zhang H."/>
            <person name="Dai N."/>
            <person name="Sheng W."/>
            <person name="Hou X."/>
            <person name="Wei L."/>
        </authorList>
    </citation>
    <scope>NUCLEOTIDE SEQUENCE</scope>
    <source>
        <strain evidence="3">K16</strain>
        <tissue evidence="3">Leaf</tissue>
    </source>
</reference>
<comment type="caution">
    <text evidence="3">The sequence shown here is derived from an EMBL/GenBank/DDBJ whole genome shotgun (WGS) entry which is preliminary data.</text>
</comment>
<dbReference type="Pfam" id="PF14392">
    <property type="entry name" value="zf-CCHC_4"/>
    <property type="match status" value="1"/>
</dbReference>
<organism evidence="3 4">
    <name type="scientific">Sesamum angolense</name>
    <dbReference type="NCBI Taxonomy" id="2727404"/>
    <lineage>
        <taxon>Eukaryota</taxon>
        <taxon>Viridiplantae</taxon>
        <taxon>Streptophyta</taxon>
        <taxon>Embryophyta</taxon>
        <taxon>Tracheophyta</taxon>
        <taxon>Spermatophyta</taxon>
        <taxon>Magnoliopsida</taxon>
        <taxon>eudicotyledons</taxon>
        <taxon>Gunneridae</taxon>
        <taxon>Pentapetalae</taxon>
        <taxon>asterids</taxon>
        <taxon>lamiids</taxon>
        <taxon>Lamiales</taxon>
        <taxon>Pedaliaceae</taxon>
        <taxon>Sesamum</taxon>
    </lineage>
</organism>
<proteinExistence type="predicted"/>
<protein>
    <recommendedName>
        <fullName evidence="5">Reverse transcriptase domain-containing protein</fullName>
    </recommendedName>
</protein>
<feature type="domain" description="Zinc knuckle CX2CX4HX4C" evidence="2">
    <location>
        <begin position="39"/>
        <end position="83"/>
    </location>
</feature>
<dbReference type="Proteomes" id="UP001289374">
    <property type="component" value="Unassembled WGS sequence"/>
</dbReference>
<evidence type="ECO:0008006" key="5">
    <source>
        <dbReference type="Google" id="ProtNLM"/>
    </source>
</evidence>
<dbReference type="AlphaFoldDB" id="A0AAE1T8K9"/>
<dbReference type="Pfam" id="PF00078">
    <property type="entry name" value="RVT_1"/>
    <property type="match status" value="1"/>
</dbReference>
<evidence type="ECO:0000313" key="4">
    <source>
        <dbReference type="Proteomes" id="UP001289374"/>
    </source>
</evidence>
<reference evidence="3" key="2">
    <citation type="journal article" date="2024" name="Plant">
        <title>Genomic evolution and insights into agronomic trait innovations of Sesamum species.</title>
        <authorList>
            <person name="Miao H."/>
            <person name="Wang L."/>
            <person name="Qu L."/>
            <person name="Liu H."/>
            <person name="Sun Y."/>
            <person name="Le M."/>
            <person name="Wang Q."/>
            <person name="Wei S."/>
            <person name="Zheng Y."/>
            <person name="Lin W."/>
            <person name="Duan Y."/>
            <person name="Cao H."/>
            <person name="Xiong S."/>
            <person name="Wang X."/>
            <person name="Wei L."/>
            <person name="Li C."/>
            <person name="Ma Q."/>
            <person name="Ju M."/>
            <person name="Zhao R."/>
            <person name="Li G."/>
            <person name="Mu C."/>
            <person name="Tian Q."/>
            <person name="Mei H."/>
            <person name="Zhang T."/>
            <person name="Gao T."/>
            <person name="Zhang H."/>
        </authorList>
    </citation>
    <scope>NUCLEOTIDE SEQUENCE</scope>
    <source>
        <strain evidence="3">K16</strain>
    </source>
</reference>
<dbReference type="EMBL" id="JACGWL010000559">
    <property type="protein sequence ID" value="KAK4383480.1"/>
    <property type="molecule type" value="Genomic_DNA"/>
</dbReference>
<evidence type="ECO:0000259" key="1">
    <source>
        <dbReference type="Pfam" id="PF00078"/>
    </source>
</evidence>
<evidence type="ECO:0000259" key="2">
    <source>
        <dbReference type="Pfam" id="PF14392"/>
    </source>
</evidence>
<gene>
    <name evidence="3" type="ORF">Sango_2770300</name>
</gene>
<sequence length="475" mass="53832">MTKDIASFIDSRLGKFKDELDKNSEVWGSTIRIPVALYITKPLRRELKLLTVLGDEKLISFTYKRLPNFCYQSGYLGHLSRQCGFQFQEVFSNPGENTPFGNWLGAMNPQFARGSSSGMPSRANSGIPFANFFGLAAPFNPSTLPLPLVMGNPAAHYESASLELLGVRGPWTLQTLNNLIQKNNLSLVFVAKTKCYSSRIDSLKRKFDMHRICAPSKGKSGALEILWQKIMNVVLQNFSQNHIDVFVQLVEGQMGCSDHFALVICLIDKPVYGARSLHPWRFEAAWLQSDQCLNSTHIVLIPKYKNPEYLTQFRLISLCNVVYKIASKLIANRLKHLLDNVIPSAQSSFVPGRIITDNILLAFELNHFLNSKTTSRQGWMALKLDVSKAYDKVHWSFMEQVISKLGFPRLLFVLSCSVSRRCRIALCYEANILVPLFLRGVSDRATLYLLTFSFFVQSHLVFSFSRLNRWDDSMG</sequence>
<dbReference type="SUPFAM" id="SSF56672">
    <property type="entry name" value="DNA/RNA polymerases"/>
    <property type="match status" value="1"/>
</dbReference>
<dbReference type="CDD" id="cd01650">
    <property type="entry name" value="RT_nLTR_like"/>
    <property type="match status" value="1"/>
</dbReference>
<keyword evidence="4" id="KW-1185">Reference proteome</keyword>